<dbReference type="Proteomes" id="UP000092583">
    <property type="component" value="Unassembled WGS sequence"/>
</dbReference>
<organism evidence="4 5">
    <name type="scientific">Kwoniella mangroviensis CBS 10435</name>
    <dbReference type="NCBI Taxonomy" id="1331196"/>
    <lineage>
        <taxon>Eukaryota</taxon>
        <taxon>Fungi</taxon>
        <taxon>Dikarya</taxon>
        <taxon>Basidiomycota</taxon>
        <taxon>Agaricomycotina</taxon>
        <taxon>Tremellomycetes</taxon>
        <taxon>Tremellales</taxon>
        <taxon>Cryptococcaceae</taxon>
        <taxon>Kwoniella</taxon>
    </lineage>
</organism>
<dbReference type="SUPFAM" id="SSF46565">
    <property type="entry name" value="Chaperone J-domain"/>
    <property type="match status" value="1"/>
</dbReference>
<dbReference type="PANTHER" id="PTHR14021">
    <property type="entry name" value="IRON-SULFUR CLUSTER CO-CHAPERONE PROTEIN HSCB"/>
    <property type="match status" value="1"/>
</dbReference>
<dbReference type="InterPro" id="IPR036386">
    <property type="entry name" value="HscB_C_sf"/>
</dbReference>
<reference evidence="4 5" key="1">
    <citation type="submission" date="2013-07" db="EMBL/GenBank/DDBJ databases">
        <title>The Genome Sequence of Kwoniella mangroviensis CBS10435.</title>
        <authorList>
            <consortium name="The Broad Institute Genome Sequencing Platform"/>
            <person name="Cuomo C."/>
            <person name="Litvintseva A."/>
            <person name="Chen Y."/>
            <person name="Heitman J."/>
            <person name="Sun S."/>
            <person name="Springer D."/>
            <person name="Dromer F."/>
            <person name="Young S.K."/>
            <person name="Zeng Q."/>
            <person name="Gargeya S."/>
            <person name="Fitzgerald M."/>
            <person name="Abouelleil A."/>
            <person name="Alvarado L."/>
            <person name="Berlin A.M."/>
            <person name="Chapman S.B."/>
            <person name="Dewar J."/>
            <person name="Goldberg J."/>
            <person name="Griggs A."/>
            <person name="Gujja S."/>
            <person name="Hansen M."/>
            <person name="Howarth C."/>
            <person name="Imamovic A."/>
            <person name="Larimer J."/>
            <person name="McCowan C."/>
            <person name="Murphy C."/>
            <person name="Pearson M."/>
            <person name="Priest M."/>
            <person name="Roberts A."/>
            <person name="Saif S."/>
            <person name="Shea T."/>
            <person name="Sykes S."/>
            <person name="Wortman J."/>
            <person name="Nusbaum C."/>
            <person name="Birren B."/>
        </authorList>
    </citation>
    <scope>NUCLEOTIDE SEQUENCE [LARGE SCALE GENOMIC DNA]</scope>
    <source>
        <strain evidence="4 5">CBS 10435</strain>
    </source>
</reference>
<sequence length="257" mass="28951">MITNLRLSATLRHPLKTHPLRCIPASARVRTYHSTSPPEPPHHQCPSCSRSIPLPLSPCPNCSALLPLPSTLSHHSMLYLSAPIGSSPNGPFDIPRELGHLPSHGFGLDKSDLRSRWVRRQRELHPDKFTSKGDKIVDLARELSGRVNEAYNVLGDELRRAEYILSIHDKATDETDKLDDPMMLAEILEAREELEEAENQEDIQRIRSDNHAKVEDIIAQLKSAFSEDSPNLDEAKNLAVQLKYWRGLENAAREKSI</sequence>
<dbReference type="InterPro" id="IPR036869">
    <property type="entry name" value="J_dom_sf"/>
</dbReference>
<dbReference type="Gene3D" id="1.10.287.110">
    <property type="entry name" value="DnaJ domain"/>
    <property type="match status" value="1"/>
</dbReference>
<reference evidence="5" key="2">
    <citation type="submission" date="2013-12" db="EMBL/GenBank/DDBJ databases">
        <title>Evolution of pathogenesis and genome organization in the Tremellales.</title>
        <authorList>
            <person name="Cuomo C."/>
            <person name="Litvintseva A."/>
            <person name="Heitman J."/>
            <person name="Chen Y."/>
            <person name="Sun S."/>
            <person name="Springer D."/>
            <person name="Dromer F."/>
            <person name="Young S."/>
            <person name="Zeng Q."/>
            <person name="Chapman S."/>
            <person name="Gujja S."/>
            <person name="Saif S."/>
            <person name="Birren B."/>
        </authorList>
    </citation>
    <scope>NUCLEOTIDE SEQUENCE [LARGE SCALE GENOMIC DNA]</scope>
    <source>
        <strain evidence="5">CBS 10435</strain>
    </source>
</reference>
<dbReference type="PANTHER" id="PTHR14021:SF15">
    <property type="entry name" value="IRON-SULFUR CLUSTER CO-CHAPERONE PROTEIN HSCB"/>
    <property type="match status" value="1"/>
</dbReference>
<name>A0A1B9J0H0_9TREE</name>
<dbReference type="EMBL" id="KI669459">
    <property type="protein sequence ID" value="OCF61276.1"/>
    <property type="molecule type" value="Genomic_DNA"/>
</dbReference>
<dbReference type="CDD" id="cd06257">
    <property type="entry name" value="DnaJ"/>
    <property type="match status" value="1"/>
</dbReference>
<dbReference type="STRING" id="1331196.A0A1B9J0H0"/>
<dbReference type="SUPFAM" id="SSF47144">
    <property type="entry name" value="HSC20 (HSCB), C-terminal oligomerisation domain"/>
    <property type="match status" value="1"/>
</dbReference>
<dbReference type="GO" id="GO:0051259">
    <property type="term" value="P:protein complex oligomerization"/>
    <property type="evidence" value="ECO:0007669"/>
    <property type="project" value="InterPro"/>
</dbReference>
<dbReference type="GO" id="GO:0051087">
    <property type="term" value="F:protein-folding chaperone binding"/>
    <property type="evidence" value="ECO:0007669"/>
    <property type="project" value="InterPro"/>
</dbReference>
<dbReference type="InterPro" id="IPR004640">
    <property type="entry name" value="HscB"/>
</dbReference>
<dbReference type="NCBIfam" id="TIGR00714">
    <property type="entry name" value="hscB"/>
    <property type="match status" value="1"/>
</dbReference>
<dbReference type="Pfam" id="PF07743">
    <property type="entry name" value="HSCB_C"/>
    <property type="match status" value="1"/>
</dbReference>
<dbReference type="InterPro" id="IPR009073">
    <property type="entry name" value="HscB_oligo_C"/>
</dbReference>
<evidence type="ECO:0000313" key="4">
    <source>
        <dbReference type="EMBL" id="OCF61276.1"/>
    </source>
</evidence>
<keyword evidence="5" id="KW-1185">Reference proteome</keyword>
<comment type="similarity">
    <text evidence="1">Belongs to the HscB family.</text>
</comment>
<dbReference type="GO" id="GO:0005739">
    <property type="term" value="C:mitochondrion"/>
    <property type="evidence" value="ECO:0007669"/>
    <property type="project" value="TreeGrafter"/>
</dbReference>
<dbReference type="InterPro" id="IPR001623">
    <property type="entry name" value="DnaJ_domain"/>
</dbReference>
<evidence type="ECO:0000313" key="5">
    <source>
        <dbReference type="Proteomes" id="UP000092583"/>
    </source>
</evidence>
<feature type="domain" description="J" evidence="3">
    <location>
        <begin position="93"/>
        <end position="167"/>
    </location>
</feature>
<evidence type="ECO:0000256" key="1">
    <source>
        <dbReference type="ARBA" id="ARBA00010476"/>
    </source>
</evidence>
<dbReference type="PROSITE" id="PS50076">
    <property type="entry name" value="DNAJ_2"/>
    <property type="match status" value="1"/>
</dbReference>
<evidence type="ECO:0000259" key="3">
    <source>
        <dbReference type="PROSITE" id="PS50076"/>
    </source>
</evidence>
<dbReference type="AlphaFoldDB" id="A0A1B9J0H0"/>
<keyword evidence="2" id="KW-0143">Chaperone</keyword>
<protein>
    <submittedName>
        <fullName evidence="4">Fe-S protein assembly co-chaperone HscB</fullName>
    </submittedName>
</protein>
<gene>
    <name evidence="4" type="ORF">L486_00923</name>
</gene>
<accession>A0A1B9J0H0</accession>
<dbReference type="Gene3D" id="1.20.1280.20">
    <property type="entry name" value="HscB, C-terminal domain"/>
    <property type="match status" value="1"/>
</dbReference>
<proteinExistence type="inferred from homology"/>
<dbReference type="GO" id="GO:0044571">
    <property type="term" value="P:[2Fe-2S] cluster assembly"/>
    <property type="evidence" value="ECO:0007669"/>
    <property type="project" value="InterPro"/>
</dbReference>
<dbReference type="GO" id="GO:0001671">
    <property type="term" value="F:ATPase activator activity"/>
    <property type="evidence" value="ECO:0007669"/>
    <property type="project" value="InterPro"/>
</dbReference>
<evidence type="ECO:0000256" key="2">
    <source>
        <dbReference type="ARBA" id="ARBA00023186"/>
    </source>
</evidence>
<dbReference type="OrthoDB" id="448954at2759"/>